<feature type="transmembrane region" description="Helical" evidence="1">
    <location>
        <begin position="341"/>
        <end position="365"/>
    </location>
</feature>
<evidence type="ECO:0000256" key="1">
    <source>
        <dbReference type="SAM" id="Phobius"/>
    </source>
</evidence>
<keyword evidence="1" id="KW-1133">Transmembrane helix</keyword>
<feature type="transmembrane region" description="Helical" evidence="1">
    <location>
        <begin position="219"/>
        <end position="236"/>
    </location>
</feature>
<reference evidence="2" key="1">
    <citation type="submission" date="2022-04" db="EMBL/GenBank/DDBJ databases">
        <title>Draft genome sequences of lactic acid bacteria (LAB) strains involved in meat spoilage.</title>
        <authorList>
            <person name="Palevich N."/>
        </authorList>
    </citation>
    <scope>NUCLEOTIDE SEQUENCE</scope>
    <source>
        <strain evidence="2">9-14</strain>
    </source>
</reference>
<feature type="transmembrane region" description="Helical" evidence="1">
    <location>
        <begin position="196"/>
        <end position="213"/>
    </location>
</feature>
<keyword evidence="1" id="KW-0812">Transmembrane</keyword>
<dbReference type="RefSeq" id="WP_311779892.1">
    <property type="nucleotide sequence ID" value="NZ_JALRMR010000002.1"/>
</dbReference>
<protein>
    <submittedName>
        <fullName evidence="2">O-antigen ligase family protein</fullName>
    </submittedName>
</protein>
<dbReference type="AlphaFoldDB" id="A0AAW8R605"/>
<feature type="transmembrane region" description="Helical" evidence="1">
    <location>
        <begin position="7"/>
        <end position="27"/>
    </location>
</feature>
<feature type="transmembrane region" description="Helical" evidence="1">
    <location>
        <begin position="124"/>
        <end position="145"/>
    </location>
</feature>
<dbReference type="InterPro" id="IPR049504">
    <property type="entry name" value="O-antigen_lig"/>
</dbReference>
<feature type="transmembrane region" description="Helical" evidence="1">
    <location>
        <begin position="65"/>
        <end position="85"/>
    </location>
</feature>
<dbReference type="EMBL" id="JALRMR010000002">
    <property type="protein sequence ID" value="MDT1973174.1"/>
    <property type="molecule type" value="Genomic_DNA"/>
</dbReference>
<dbReference type="Proteomes" id="UP001249945">
    <property type="component" value="Unassembled WGS sequence"/>
</dbReference>
<feature type="transmembrane region" description="Helical" evidence="1">
    <location>
        <begin position="39"/>
        <end position="58"/>
    </location>
</feature>
<evidence type="ECO:0000313" key="2">
    <source>
        <dbReference type="EMBL" id="MDT1973174.1"/>
    </source>
</evidence>
<feature type="transmembrane region" description="Helical" evidence="1">
    <location>
        <begin position="165"/>
        <end position="184"/>
    </location>
</feature>
<dbReference type="Pfam" id="PF13425">
    <property type="entry name" value="O-antigen_lig"/>
    <property type="match status" value="1"/>
</dbReference>
<feature type="transmembrane region" description="Helical" evidence="1">
    <location>
        <begin position="307"/>
        <end position="329"/>
    </location>
</feature>
<keyword evidence="2" id="KW-0436">Ligase</keyword>
<organism evidence="2 3">
    <name type="scientific">Carnobacterium divergens</name>
    <name type="common">Lactobacillus divergens</name>
    <dbReference type="NCBI Taxonomy" id="2748"/>
    <lineage>
        <taxon>Bacteria</taxon>
        <taxon>Bacillati</taxon>
        <taxon>Bacillota</taxon>
        <taxon>Bacilli</taxon>
        <taxon>Lactobacillales</taxon>
        <taxon>Carnobacteriaceae</taxon>
        <taxon>Carnobacterium</taxon>
    </lineage>
</organism>
<feature type="transmembrane region" description="Helical" evidence="1">
    <location>
        <begin position="385"/>
        <end position="412"/>
    </location>
</feature>
<gene>
    <name evidence="2" type="ORF">MX635_02060</name>
</gene>
<accession>A0AAW8R605</accession>
<feature type="transmembrane region" description="Helical" evidence="1">
    <location>
        <begin position="91"/>
        <end position="112"/>
    </location>
</feature>
<keyword evidence="1" id="KW-0472">Membrane</keyword>
<feature type="transmembrane region" description="Helical" evidence="1">
    <location>
        <begin position="243"/>
        <end position="261"/>
    </location>
</feature>
<evidence type="ECO:0000313" key="3">
    <source>
        <dbReference type="Proteomes" id="UP001249945"/>
    </source>
</evidence>
<name>A0AAW8R605_CARDV</name>
<dbReference type="GO" id="GO:0016874">
    <property type="term" value="F:ligase activity"/>
    <property type="evidence" value="ECO:0007669"/>
    <property type="project" value="UniProtKB-KW"/>
</dbReference>
<sequence>MKNEQRTVSFFLILMTIFPIVDVLNGYVLSMHYSLPVGVIYRMICFLFLVIAILLYGFRQNLYTMLTFSTIFVCGILLLIQSIVLSHTPEMIFQDSVVLIKFYLWLLIPYFVYQHQQILRTVNYDKIFVIISFLFTIGLLIPYFLNVGNQTYENSAAGYKGFYFATNDTTLAFIVASTFTGWYLVKKVGNKSGIKVFGLLALYFGNMLCLLLLATKTGILYGIILTASLFIYFVFFQNKIPTVYRVMISAVAFIFIIFIFFNGRQFIVEATVGTINRITYFYKLFDGDLVRLITSSRSDYLQGGWNYFIQSNHPFLIPLIGFGFEYRLLHFGRIGLIEMDFFDLLFSFGLIGLVIVTTMIIYFAALSLKKQSRTIYSITYLVLLIYGFMAGHVFFSALSTTLLGLVCGGIILKQGEDCK</sequence>
<proteinExistence type="predicted"/>
<comment type="caution">
    <text evidence="2">The sequence shown here is derived from an EMBL/GenBank/DDBJ whole genome shotgun (WGS) entry which is preliminary data.</text>
</comment>